<dbReference type="InterPro" id="IPR036291">
    <property type="entry name" value="NAD(P)-bd_dom_sf"/>
</dbReference>
<dbReference type="EMBL" id="CAJPVJ010001293">
    <property type="protein sequence ID" value="CAG2164478.1"/>
    <property type="molecule type" value="Genomic_DNA"/>
</dbReference>
<gene>
    <name evidence="4" type="ORF">ONB1V03_LOCUS4030</name>
</gene>
<reference evidence="4" key="1">
    <citation type="submission" date="2020-11" db="EMBL/GenBank/DDBJ databases">
        <authorList>
            <person name="Tran Van P."/>
        </authorList>
    </citation>
    <scope>NUCLEOTIDE SEQUENCE</scope>
</reference>
<accession>A0A7R9LKG0</accession>
<dbReference type="OrthoDB" id="6877434at2759"/>
<dbReference type="PRINTS" id="PR00080">
    <property type="entry name" value="SDRFAMILY"/>
</dbReference>
<dbReference type="InterPro" id="IPR051468">
    <property type="entry name" value="Fungal_SecMetab_SDRs"/>
</dbReference>
<dbReference type="Pfam" id="PF00106">
    <property type="entry name" value="adh_short"/>
    <property type="match status" value="1"/>
</dbReference>
<dbReference type="SUPFAM" id="SSF51735">
    <property type="entry name" value="NAD(P)-binding Rossmann-fold domains"/>
    <property type="match status" value="1"/>
</dbReference>
<proteinExistence type="inferred from homology"/>
<keyword evidence="2" id="KW-0560">Oxidoreductase</keyword>
<dbReference type="PANTHER" id="PTHR43544">
    <property type="entry name" value="SHORT-CHAIN DEHYDROGENASE/REDUCTASE"/>
    <property type="match status" value="1"/>
</dbReference>
<evidence type="ECO:0000313" key="4">
    <source>
        <dbReference type="EMBL" id="CAD7643235.1"/>
    </source>
</evidence>
<evidence type="ECO:0000313" key="5">
    <source>
        <dbReference type="Proteomes" id="UP000728032"/>
    </source>
</evidence>
<evidence type="ECO:0000256" key="2">
    <source>
        <dbReference type="ARBA" id="ARBA00023002"/>
    </source>
</evidence>
<keyword evidence="5" id="KW-1185">Reference proteome</keyword>
<dbReference type="GO" id="GO:0016491">
    <property type="term" value="F:oxidoreductase activity"/>
    <property type="evidence" value="ECO:0007669"/>
    <property type="project" value="UniProtKB-KW"/>
</dbReference>
<name>A0A7R9LKG0_9ACAR</name>
<evidence type="ECO:0008006" key="6">
    <source>
        <dbReference type="Google" id="ProtNLM"/>
    </source>
</evidence>
<evidence type="ECO:0000256" key="1">
    <source>
        <dbReference type="ARBA" id="ARBA00022857"/>
    </source>
</evidence>
<organism evidence="4">
    <name type="scientific">Oppiella nova</name>
    <dbReference type="NCBI Taxonomy" id="334625"/>
    <lineage>
        <taxon>Eukaryota</taxon>
        <taxon>Metazoa</taxon>
        <taxon>Ecdysozoa</taxon>
        <taxon>Arthropoda</taxon>
        <taxon>Chelicerata</taxon>
        <taxon>Arachnida</taxon>
        <taxon>Acari</taxon>
        <taxon>Acariformes</taxon>
        <taxon>Sarcoptiformes</taxon>
        <taxon>Oribatida</taxon>
        <taxon>Brachypylina</taxon>
        <taxon>Oppioidea</taxon>
        <taxon>Oppiidae</taxon>
        <taxon>Oppiella</taxon>
    </lineage>
</organism>
<dbReference type="InterPro" id="IPR002347">
    <property type="entry name" value="SDR_fam"/>
</dbReference>
<dbReference type="CDD" id="cd05325">
    <property type="entry name" value="carb_red_sniffer_like_SDR_c"/>
    <property type="match status" value="1"/>
</dbReference>
<dbReference type="PANTHER" id="PTHR43544:SF7">
    <property type="entry name" value="NADB-LER2"/>
    <property type="match status" value="1"/>
</dbReference>
<dbReference type="EMBL" id="OC916118">
    <property type="protein sequence ID" value="CAD7643235.1"/>
    <property type="molecule type" value="Genomic_DNA"/>
</dbReference>
<dbReference type="GO" id="GO:0005737">
    <property type="term" value="C:cytoplasm"/>
    <property type="evidence" value="ECO:0007669"/>
    <property type="project" value="TreeGrafter"/>
</dbReference>
<sequence length="239" mass="25593">MSLKSVIVTGANRGIGLEFVRQLLAATPPPKHLIATSRQASNPELDQLRAKNSALHVLTLEVKNYESFAEFAKQVEQIVGTDGVDTLINNAGILINKDLQSVTADDMIQNFEVNTVSPLILTKALLPLLKVSAANRKTAVVNVTSKIGSIDDNTSGGIYPYRTSKTALNMVSKCLAVDLKPAAIKVIAVHPGWVQTDMGGPNALINTQTSVSNMIDTIKSINDSTLGDFLNYDGKPIPN</sequence>
<dbReference type="AlphaFoldDB" id="A0A7R9LKG0"/>
<comment type="similarity">
    <text evidence="3">Belongs to the short-chain dehydrogenases/reductases (SDR) family.</text>
</comment>
<evidence type="ECO:0000256" key="3">
    <source>
        <dbReference type="RuleBase" id="RU000363"/>
    </source>
</evidence>
<protein>
    <recommendedName>
        <fullName evidence="6">C-factor</fullName>
    </recommendedName>
</protein>
<dbReference type="Proteomes" id="UP000728032">
    <property type="component" value="Unassembled WGS sequence"/>
</dbReference>
<dbReference type="Gene3D" id="3.40.50.720">
    <property type="entry name" value="NAD(P)-binding Rossmann-like Domain"/>
    <property type="match status" value="1"/>
</dbReference>
<dbReference type="PRINTS" id="PR00081">
    <property type="entry name" value="GDHRDH"/>
</dbReference>
<keyword evidence="1" id="KW-0521">NADP</keyword>